<dbReference type="GO" id="GO:0035091">
    <property type="term" value="F:phosphatidylinositol binding"/>
    <property type="evidence" value="ECO:0007669"/>
    <property type="project" value="InterPro"/>
</dbReference>
<feature type="region of interest" description="Disordered" evidence="1">
    <location>
        <begin position="1"/>
        <end position="74"/>
    </location>
</feature>
<dbReference type="EMBL" id="GL349481">
    <property type="protein sequence ID" value="KNC53378.1"/>
    <property type="molecule type" value="Genomic_DNA"/>
</dbReference>
<evidence type="ECO:0000256" key="1">
    <source>
        <dbReference type="SAM" id="MobiDB-lite"/>
    </source>
</evidence>
<organism evidence="3 4">
    <name type="scientific">Thecamonas trahens ATCC 50062</name>
    <dbReference type="NCBI Taxonomy" id="461836"/>
    <lineage>
        <taxon>Eukaryota</taxon>
        <taxon>Apusozoa</taxon>
        <taxon>Apusomonadida</taxon>
        <taxon>Apusomonadidae</taxon>
        <taxon>Thecamonas</taxon>
    </lineage>
</organism>
<name>A0A0L0DPM2_THETB</name>
<dbReference type="Gene3D" id="3.30.1520.10">
    <property type="entry name" value="Phox-like domain"/>
    <property type="match status" value="1"/>
</dbReference>
<feature type="domain" description="PX" evidence="2">
    <location>
        <begin position="110"/>
        <end position="224"/>
    </location>
</feature>
<dbReference type="Proteomes" id="UP000054408">
    <property type="component" value="Unassembled WGS sequence"/>
</dbReference>
<dbReference type="STRING" id="461836.A0A0L0DPM2"/>
<dbReference type="PANTHER" id="PTHR10555:SF170">
    <property type="entry name" value="FI18122P1"/>
    <property type="match status" value="1"/>
</dbReference>
<dbReference type="GeneID" id="25567470"/>
<dbReference type="OrthoDB" id="10254720at2759"/>
<feature type="compositionally biased region" description="Basic residues" evidence="1">
    <location>
        <begin position="52"/>
        <end position="62"/>
    </location>
</feature>
<evidence type="ECO:0000313" key="3">
    <source>
        <dbReference type="EMBL" id="KNC53378.1"/>
    </source>
</evidence>
<reference evidence="3 4" key="1">
    <citation type="submission" date="2010-05" db="EMBL/GenBank/DDBJ databases">
        <title>The Genome Sequence of Thecamonas trahens ATCC 50062.</title>
        <authorList>
            <consortium name="The Broad Institute Genome Sequencing Platform"/>
            <person name="Russ C."/>
            <person name="Cuomo C."/>
            <person name="Shea T."/>
            <person name="Young S.K."/>
            <person name="Zeng Q."/>
            <person name="Koehrsen M."/>
            <person name="Haas B."/>
            <person name="Borodovsky M."/>
            <person name="Guigo R."/>
            <person name="Alvarado L."/>
            <person name="Berlin A."/>
            <person name="Bochicchio J."/>
            <person name="Borenstein D."/>
            <person name="Chapman S."/>
            <person name="Chen Z."/>
            <person name="Freedman E."/>
            <person name="Gellesch M."/>
            <person name="Goldberg J."/>
            <person name="Griggs A."/>
            <person name="Gujja S."/>
            <person name="Heilman E."/>
            <person name="Heiman D."/>
            <person name="Hepburn T."/>
            <person name="Howarth C."/>
            <person name="Jen D."/>
            <person name="Larson L."/>
            <person name="Mehta T."/>
            <person name="Park D."/>
            <person name="Pearson M."/>
            <person name="Roberts A."/>
            <person name="Saif S."/>
            <person name="Shenoy N."/>
            <person name="Sisk P."/>
            <person name="Stolte C."/>
            <person name="Sykes S."/>
            <person name="Thomson T."/>
            <person name="Walk T."/>
            <person name="White J."/>
            <person name="Yandava C."/>
            <person name="Burger G."/>
            <person name="Gray M.W."/>
            <person name="Holland P.W.H."/>
            <person name="King N."/>
            <person name="Lang F.B.F."/>
            <person name="Roger A.J."/>
            <person name="Ruiz-Trillo I."/>
            <person name="Lander E."/>
            <person name="Nusbaum C."/>
        </authorList>
    </citation>
    <scope>NUCLEOTIDE SEQUENCE [LARGE SCALE GENOMIC DNA]</scope>
    <source>
        <strain evidence="3 4">ATCC 50062</strain>
    </source>
</reference>
<dbReference type="PANTHER" id="PTHR10555">
    <property type="entry name" value="SORTING NEXIN"/>
    <property type="match status" value="1"/>
</dbReference>
<feature type="compositionally biased region" description="Basic and acidic residues" evidence="1">
    <location>
        <begin position="38"/>
        <end position="51"/>
    </location>
</feature>
<evidence type="ECO:0000313" key="4">
    <source>
        <dbReference type="Proteomes" id="UP000054408"/>
    </source>
</evidence>
<accession>A0A0L0DPM2</accession>
<dbReference type="RefSeq" id="XP_013754423.1">
    <property type="nucleotide sequence ID" value="XM_013898969.1"/>
</dbReference>
<dbReference type="Pfam" id="PF00787">
    <property type="entry name" value="PX"/>
    <property type="match status" value="1"/>
</dbReference>
<dbReference type="InterPro" id="IPR036871">
    <property type="entry name" value="PX_dom_sf"/>
</dbReference>
<protein>
    <submittedName>
        <fullName evidence="3">Sorting nexin</fullName>
    </submittedName>
</protein>
<dbReference type="SUPFAM" id="SSF64268">
    <property type="entry name" value="PX domain"/>
    <property type="match status" value="1"/>
</dbReference>
<sequence>MSEDDPFAPASPPPTSAQQQAEGDDGDAQGAEETTDSSSKKKDLSPEEREARRKRKEAKRKKKQEDKRKREIIVSKESSAYGHFQSVQPEPSKKLSTLHTTAYIAPEQSRFFDAAVDDPVKHGDGFSAYTTYRTRVKSSDPEFAPMVDIRLRYSDFHNLRTQLVEAHPTMLVPNLPPKQIFGRFNPKFVEKRALGLTKFLNLVVSHAVFGKSPHLIDMFKLNRS</sequence>
<feature type="compositionally biased region" description="Basic and acidic residues" evidence="1">
    <location>
        <begin position="63"/>
        <end position="74"/>
    </location>
</feature>
<dbReference type="GO" id="GO:0005768">
    <property type="term" value="C:endosome"/>
    <property type="evidence" value="ECO:0007669"/>
    <property type="project" value="TreeGrafter"/>
</dbReference>
<evidence type="ECO:0000259" key="2">
    <source>
        <dbReference type="PROSITE" id="PS50195"/>
    </source>
</evidence>
<dbReference type="AlphaFoldDB" id="A0A0L0DPM2"/>
<keyword evidence="4" id="KW-1185">Reference proteome</keyword>
<dbReference type="SMART" id="SM00312">
    <property type="entry name" value="PX"/>
    <property type="match status" value="1"/>
</dbReference>
<proteinExistence type="predicted"/>
<dbReference type="eggNOG" id="KOG2273">
    <property type="taxonomic scope" value="Eukaryota"/>
</dbReference>
<gene>
    <name evidence="3" type="ORF">AMSG_08883</name>
</gene>
<dbReference type="PROSITE" id="PS50195">
    <property type="entry name" value="PX"/>
    <property type="match status" value="1"/>
</dbReference>
<dbReference type="InterPro" id="IPR001683">
    <property type="entry name" value="PX_dom"/>
</dbReference>